<dbReference type="EMBL" id="JOPA01000006">
    <property type="protein sequence ID" value="OUI95971.1"/>
    <property type="molecule type" value="Genomic_DNA"/>
</dbReference>
<dbReference type="AlphaFoldDB" id="A0A252AX94"/>
<comment type="caution">
    <text evidence="1">The sequence shown here is derived from an EMBL/GenBank/DDBJ whole genome shotgun (WGS) entry which is preliminary data.</text>
</comment>
<protein>
    <submittedName>
        <fullName evidence="1">Uncharacterized protein</fullName>
    </submittedName>
</protein>
<name>A0A252AX94_9PROT</name>
<accession>A0A252AX94</accession>
<organism evidence="1 2">
    <name type="scientific">Acetobacter indonesiensis</name>
    <dbReference type="NCBI Taxonomy" id="104101"/>
    <lineage>
        <taxon>Bacteria</taxon>
        <taxon>Pseudomonadati</taxon>
        <taxon>Pseudomonadota</taxon>
        <taxon>Alphaproteobacteria</taxon>
        <taxon>Acetobacterales</taxon>
        <taxon>Acetobacteraceae</taxon>
        <taxon>Acetobacter</taxon>
    </lineage>
</organism>
<sequence>MRFLGDHCKISLFIAKHRGAVKTVAPETLAEEAHAVPVPSAREATVAAGTAGRMMAEGRLSLR</sequence>
<evidence type="ECO:0000313" key="1">
    <source>
        <dbReference type="EMBL" id="OUI95971.1"/>
    </source>
</evidence>
<evidence type="ECO:0000313" key="2">
    <source>
        <dbReference type="Proteomes" id="UP000194641"/>
    </source>
</evidence>
<dbReference type="Proteomes" id="UP000194641">
    <property type="component" value="Unassembled WGS sequence"/>
</dbReference>
<proteinExistence type="predicted"/>
<reference evidence="2" key="1">
    <citation type="submission" date="2014-06" db="EMBL/GenBank/DDBJ databases">
        <authorList>
            <person name="Winans N.J."/>
            <person name="Newell P.D."/>
            <person name="Douglas A.E."/>
        </authorList>
    </citation>
    <scope>NUCLEOTIDE SEQUENCE [LARGE SCALE GENOMIC DNA]</scope>
</reference>
<gene>
    <name evidence="1" type="ORF">HK17_14410</name>
</gene>